<reference evidence="2 3" key="1">
    <citation type="submission" date="2017-03" db="EMBL/GenBank/DDBJ databases">
        <title>Genomes of endolithic fungi from Antarctica.</title>
        <authorList>
            <person name="Coleine C."/>
            <person name="Masonjones S."/>
            <person name="Stajich J.E."/>
        </authorList>
    </citation>
    <scope>NUCLEOTIDE SEQUENCE [LARGE SCALE GENOMIC DNA]</scope>
    <source>
        <strain evidence="2 3">CCFEE 5187</strain>
    </source>
</reference>
<dbReference type="AlphaFoldDB" id="A0A4V5NG12"/>
<protein>
    <submittedName>
        <fullName evidence="2">Uncharacterized protein</fullName>
    </submittedName>
</protein>
<keyword evidence="3" id="KW-1185">Reference proteome</keyword>
<feature type="region of interest" description="Disordered" evidence="1">
    <location>
        <begin position="620"/>
        <end position="656"/>
    </location>
</feature>
<evidence type="ECO:0000256" key="1">
    <source>
        <dbReference type="SAM" id="MobiDB-lite"/>
    </source>
</evidence>
<organism evidence="2 3">
    <name type="scientific">Cryomyces minteri</name>
    <dbReference type="NCBI Taxonomy" id="331657"/>
    <lineage>
        <taxon>Eukaryota</taxon>
        <taxon>Fungi</taxon>
        <taxon>Dikarya</taxon>
        <taxon>Ascomycota</taxon>
        <taxon>Pezizomycotina</taxon>
        <taxon>Dothideomycetes</taxon>
        <taxon>Dothideomycetes incertae sedis</taxon>
        <taxon>Cryomyces</taxon>
    </lineage>
</organism>
<accession>A0A4V5NG12</accession>
<feature type="region of interest" description="Disordered" evidence="1">
    <location>
        <begin position="185"/>
        <end position="208"/>
    </location>
</feature>
<evidence type="ECO:0000313" key="2">
    <source>
        <dbReference type="EMBL" id="TKA64159.1"/>
    </source>
</evidence>
<comment type="caution">
    <text evidence="2">The sequence shown here is derived from an EMBL/GenBank/DDBJ whole genome shotgun (WGS) entry which is preliminary data.</text>
</comment>
<gene>
    <name evidence="2" type="ORF">B0A49_05751</name>
</gene>
<evidence type="ECO:0000313" key="3">
    <source>
        <dbReference type="Proteomes" id="UP000308768"/>
    </source>
</evidence>
<proteinExistence type="predicted"/>
<feature type="compositionally biased region" description="Acidic residues" evidence="1">
    <location>
        <begin position="185"/>
        <end position="194"/>
    </location>
</feature>
<dbReference type="EMBL" id="NAJN01001304">
    <property type="protein sequence ID" value="TKA64159.1"/>
    <property type="molecule type" value="Genomic_DNA"/>
</dbReference>
<sequence>MEEAPDEVGPDVDATVVDEPMEETLDVAVALDPAAVLTLPVVVEVLDDVRPLTEVESGRPVAVVLAEPDELALLTLLVADEVVSGTAGVAAVELAEVPVDTDIEIALPEGEDVSITLPVDTVLVAALPVEVGVSEALPTITDVEAVRLLAGVAVDGASLVETGTAVAGVPGVVGEEALVVCEATDETTEETTDDAGDKAEETPDVAGTGTSVTVGVVAMVEAGEPLLAVSPGGVDAGKAVSIGRWLETPDIKDADSLARMLENPDERTDDTAGLVAVAAMLESSELRYDARPDITLETTVVTGNGAPGDRVAAMLEAAEIIEDSAAVIADDAADPTDDTTLARLVETGKAVDGVDPDKRGVKVFKVLVAMPDDAEAGTDADVAGVPAVVAEDTTDVAAGADDPLAVASEDPATRRGVDVADARSAVVTETGPLVAGEAGADALSEATTVVPTVAGALLSMKVDNPTIIAAVDVADSGAEVNKTVEGLVGSTTMGGTCPMEPTDVDAFAVSKTGVVLGSALLGATKLDDATWPDSDADGGKALAGTGETVMVTGAAIRVKLLSDGSEETAGLGADPDATLPEAAGIEPLVETVGRTITSGTPPLDPALTNDLAAVEKLTVGRTTVGGKPPLDPGTSLDEDSTAEVGASSDEGAAAVG</sequence>
<dbReference type="Proteomes" id="UP000308768">
    <property type="component" value="Unassembled WGS sequence"/>
</dbReference>
<name>A0A4V5NG12_9PEZI</name>